<dbReference type="Proteomes" id="UP000030655">
    <property type="component" value="Unassembled WGS sequence"/>
</dbReference>
<gene>
    <name evidence="1" type="ORF">H312_01806</name>
</gene>
<name>A0A059F1B3_9MICR</name>
<protein>
    <submittedName>
        <fullName evidence="1">Uncharacterized protein</fullName>
    </submittedName>
</protein>
<reference evidence="1 2" key="2">
    <citation type="submission" date="2014-03" db="EMBL/GenBank/DDBJ databases">
        <title>The Genome Sequence of Anncaliia algerae insect isolate PRA339.</title>
        <authorList>
            <consortium name="The Broad Institute Genome Sequencing Platform"/>
            <consortium name="The Broad Institute Genome Sequencing Center for Infectious Disease"/>
            <person name="Cuomo C."/>
            <person name="Becnel J."/>
            <person name="Sanscrainte N."/>
            <person name="Walker B."/>
            <person name="Young S.K."/>
            <person name="Zeng Q."/>
            <person name="Gargeya S."/>
            <person name="Fitzgerald M."/>
            <person name="Haas B."/>
            <person name="Abouelleil A."/>
            <person name="Alvarado L."/>
            <person name="Arachchi H.M."/>
            <person name="Berlin A.M."/>
            <person name="Chapman S.B."/>
            <person name="Dewar J."/>
            <person name="Goldberg J."/>
            <person name="Griggs A."/>
            <person name="Gujja S."/>
            <person name="Hansen M."/>
            <person name="Howarth C."/>
            <person name="Imamovic A."/>
            <person name="Larimer J."/>
            <person name="McCowan C."/>
            <person name="Murphy C."/>
            <person name="Neiman D."/>
            <person name="Pearson M."/>
            <person name="Priest M."/>
            <person name="Roberts A."/>
            <person name="Saif S."/>
            <person name="Shea T."/>
            <person name="Sisk P."/>
            <person name="Sykes S."/>
            <person name="Wortman J."/>
            <person name="Nusbaum C."/>
            <person name="Birren B."/>
        </authorList>
    </citation>
    <scope>NUCLEOTIDE SEQUENCE [LARGE SCALE GENOMIC DNA]</scope>
    <source>
        <strain evidence="1 2">PRA339</strain>
    </source>
</reference>
<keyword evidence="2" id="KW-1185">Reference proteome</keyword>
<organism evidence="1 2">
    <name type="scientific">Anncaliia algerae PRA339</name>
    <dbReference type="NCBI Taxonomy" id="1288291"/>
    <lineage>
        <taxon>Eukaryota</taxon>
        <taxon>Fungi</taxon>
        <taxon>Fungi incertae sedis</taxon>
        <taxon>Microsporidia</taxon>
        <taxon>Tubulinosematoidea</taxon>
        <taxon>Tubulinosematidae</taxon>
        <taxon>Anncaliia</taxon>
    </lineage>
</organism>
<accession>A0A059F1B3</accession>
<sequence>MNLLNEITSHLISHMHNIPELNDQLSIINYFYLHREKYFLFYKSYLPHMLTSLCEDYISFTDSLVYILKKLIHTKSLFMHALIQLLKKYFFFRPKFISNALMYVYEKYCSNVFNDLLPIINRSDYLLELKVLMIKYKSIDCIKECEHVNEVNEYLLVVNFDLLEERPFLSPDTSLTEISNRLSEISEEFTYTELNDKLNSINLNNNELTNEEIYKEPTNNLFINEPINNDNNALTNEEINKEPTNNLFINEPINNDNNALNEEFKLNSKYIAESSNEIQFNTNDLYFNELLHDSCDKSISKLNIKEIKIELEEFNKYFIYKENISCKLTENGCIHSQSKECNNEIYSLFLEYKDTPKFIVKLLIDYLSVEYSYELFLLLMNYREEYTYFLSRSFYKCNLLSLSTFICINDIFINEEMIDKGLFVLQFIKYYKLNLRASSNVVSLYLEKYNLRELRDIYYECIKLYKVNDRLIRGLIYVIKSFTFDDTINEFINYHKENIHLIPCLPYLDYKFINYFITHPNWRIRYSLYQIKDALNENDLNILKNDKVYLVRNAFNK</sequence>
<dbReference type="HOGENOM" id="CLU_489120_0_0_1"/>
<dbReference type="VEuPathDB" id="MicrosporidiaDB:H312_01806"/>
<reference evidence="2" key="1">
    <citation type="submission" date="2013-02" db="EMBL/GenBank/DDBJ databases">
        <authorList>
            <consortium name="The Broad Institute Genome Sequencing Platform"/>
            <person name="Cuomo C."/>
            <person name="Becnel J."/>
            <person name="Sanscrainte N."/>
            <person name="Walker B."/>
            <person name="Young S.K."/>
            <person name="Zeng Q."/>
            <person name="Gargeya S."/>
            <person name="Fitzgerald M."/>
            <person name="Haas B."/>
            <person name="Abouelleil A."/>
            <person name="Alvarado L."/>
            <person name="Arachchi H.M."/>
            <person name="Berlin A.M."/>
            <person name="Chapman S.B."/>
            <person name="Dewar J."/>
            <person name="Goldberg J."/>
            <person name="Griggs A."/>
            <person name="Gujja S."/>
            <person name="Hansen M."/>
            <person name="Howarth C."/>
            <person name="Imamovic A."/>
            <person name="Larimer J."/>
            <person name="McCowan C."/>
            <person name="Murphy C."/>
            <person name="Neiman D."/>
            <person name="Pearson M."/>
            <person name="Priest M."/>
            <person name="Roberts A."/>
            <person name="Saif S."/>
            <person name="Shea T."/>
            <person name="Sisk P."/>
            <person name="Sykes S."/>
            <person name="Wortman J."/>
            <person name="Nusbaum C."/>
            <person name="Birren B."/>
        </authorList>
    </citation>
    <scope>NUCLEOTIDE SEQUENCE [LARGE SCALE GENOMIC DNA]</scope>
    <source>
        <strain evidence="2">PRA339</strain>
    </source>
</reference>
<dbReference type="OrthoDB" id="2189898at2759"/>
<dbReference type="AlphaFoldDB" id="A0A059F1B3"/>
<dbReference type="EMBL" id="KK365162">
    <property type="protein sequence ID" value="KCZ80799.1"/>
    <property type="molecule type" value="Genomic_DNA"/>
</dbReference>
<evidence type="ECO:0000313" key="1">
    <source>
        <dbReference type="EMBL" id="KCZ80799.1"/>
    </source>
</evidence>
<proteinExistence type="predicted"/>
<evidence type="ECO:0000313" key="2">
    <source>
        <dbReference type="Proteomes" id="UP000030655"/>
    </source>
</evidence>